<dbReference type="Gene3D" id="1.25.40.10">
    <property type="entry name" value="Tetratricopeptide repeat domain"/>
    <property type="match status" value="1"/>
</dbReference>
<dbReference type="InterPro" id="IPR011990">
    <property type="entry name" value="TPR-like_helical_dom_sf"/>
</dbReference>
<evidence type="ECO:0000313" key="3">
    <source>
        <dbReference type="Proteomes" id="UP000063699"/>
    </source>
</evidence>
<organism evidence="2 3">
    <name type="scientific">Kibdelosporangium phytohabitans</name>
    <dbReference type="NCBI Taxonomy" id="860235"/>
    <lineage>
        <taxon>Bacteria</taxon>
        <taxon>Bacillati</taxon>
        <taxon>Actinomycetota</taxon>
        <taxon>Actinomycetes</taxon>
        <taxon>Pseudonocardiales</taxon>
        <taxon>Pseudonocardiaceae</taxon>
        <taxon>Kibdelosporangium</taxon>
    </lineage>
</organism>
<dbReference type="KEGG" id="kphy:AOZ06_10595"/>
<dbReference type="SUPFAM" id="SSF48452">
    <property type="entry name" value="TPR-like"/>
    <property type="match status" value="1"/>
</dbReference>
<name>A0A0N9HYG0_9PSEU</name>
<dbReference type="AlphaFoldDB" id="A0A0N9HYG0"/>
<proteinExistence type="predicted"/>
<dbReference type="Proteomes" id="UP000063699">
    <property type="component" value="Chromosome"/>
</dbReference>
<evidence type="ECO:0000259" key="1">
    <source>
        <dbReference type="Pfam" id="PF12770"/>
    </source>
</evidence>
<dbReference type="EMBL" id="CP012752">
    <property type="protein sequence ID" value="ALG07310.1"/>
    <property type="molecule type" value="Genomic_DNA"/>
</dbReference>
<evidence type="ECO:0000313" key="2">
    <source>
        <dbReference type="EMBL" id="ALG07310.1"/>
    </source>
</evidence>
<feature type="domain" description="CHAT" evidence="1">
    <location>
        <begin position="625"/>
        <end position="850"/>
    </location>
</feature>
<dbReference type="InterPro" id="IPR024983">
    <property type="entry name" value="CHAT_dom"/>
</dbReference>
<keyword evidence="3" id="KW-1185">Reference proteome</keyword>
<sequence length="867" mass="92841">MSVSDPTTAIETARELYSQSAAAGCSAREQEGRELAKQGLSVLDSVAPVGQAHHLDWLRIRIRLAGLLAALIADTDGIEVSLARLEALREHIQDVPDPVVRLELDASVDHNCGFLLLSAGRNEEGLVKFSSSIDRKLQCLADTDSPALVTEKLVHSLLARVLVGTRLGQIGAARADLDWAFRLAAERDLPVKAADCRHALANLELRTGNVPAALRHYEASSSAYQALGQDTLPLLRLDQAQALLTAGLAHEASTHLDEVLPIMSADGNSRELGRAERYRAQAALLTGDLDLALEMALRSEERMKRWDCQTCVADAALVALRVDTIRALRSDSATDLPDRALAFADSLPRPSLVEQAGWARMLATRVAVKQGDLGKAAELLDQVAPPSDLTTIDYRLLRRLCRAELADARGETGVALDEIRTGLAELDEVRDRMDGLDLVSGAALHGQELGELAVRLVLRGEDARKLFGWLERTRAQTYRYEPLGRVDDPQLAERIDEVRSLTQSLRQAQHDAHPTATIAVRRAQRLREAGRLGWHTGRWGQPRPVVGAPEVADALGSRALVSFVVSDDALVAVVLTDGDVHRVNLGPASEAAQRARMLNVDLNALAPDHLPVPMVQVVTGSARKQADRLDGLIGQPLRHLIGDRDLVVVPTGALYGVPWGLLPSMHGRPVVVAPSATAWLAAERATASRHGHTILVRSLGLPAAVGEIHKLSTHHETARLISGDEATVSAVLGALDGARLAHIAAHGAHEPENALFSRLELADGALFAHEIAGLNQPPRQVVLAACELALNRIRPGDEPLGFASALLASGSQTVIAPLSKVGDHASAAAMDDYHRRLAAGAEPAVALADAIAVDPFRRPFVCLGSSA</sequence>
<dbReference type="STRING" id="860235.AOZ06_10595"/>
<dbReference type="Pfam" id="PF12770">
    <property type="entry name" value="CHAT"/>
    <property type="match status" value="1"/>
</dbReference>
<protein>
    <recommendedName>
        <fullName evidence="1">CHAT domain-containing protein</fullName>
    </recommendedName>
</protein>
<reference evidence="2 3" key="1">
    <citation type="submission" date="2015-07" db="EMBL/GenBank/DDBJ databases">
        <title>Genome sequencing of Kibdelosporangium phytohabitans.</title>
        <authorList>
            <person name="Qin S."/>
            <person name="Xing K."/>
        </authorList>
    </citation>
    <scope>NUCLEOTIDE SEQUENCE [LARGE SCALE GENOMIC DNA]</scope>
    <source>
        <strain evidence="2 3">KLBMP1111</strain>
    </source>
</reference>
<accession>A0A0N9HYG0</accession>
<gene>
    <name evidence="2" type="ORF">AOZ06_10595</name>
</gene>